<proteinExistence type="predicted"/>
<keyword evidence="1" id="KW-0805">Transcription regulation</keyword>
<protein>
    <submittedName>
        <fullName evidence="6">TetR family transcriptional regulator</fullName>
    </submittedName>
</protein>
<dbReference type="PANTHER" id="PTHR30055:SF234">
    <property type="entry name" value="HTH-TYPE TRANSCRIPTIONAL REGULATOR BETI"/>
    <property type="match status" value="1"/>
</dbReference>
<dbReference type="Proteomes" id="UP000272400">
    <property type="component" value="Unassembled WGS sequence"/>
</dbReference>
<dbReference type="InterPro" id="IPR001647">
    <property type="entry name" value="HTH_TetR"/>
</dbReference>
<dbReference type="GO" id="GO:0003700">
    <property type="term" value="F:DNA-binding transcription factor activity"/>
    <property type="evidence" value="ECO:0007669"/>
    <property type="project" value="TreeGrafter"/>
</dbReference>
<evidence type="ECO:0000256" key="3">
    <source>
        <dbReference type="ARBA" id="ARBA00023163"/>
    </source>
</evidence>
<dbReference type="Gene3D" id="1.10.357.10">
    <property type="entry name" value="Tetracycline Repressor, domain 2"/>
    <property type="match status" value="1"/>
</dbReference>
<evidence type="ECO:0000256" key="4">
    <source>
        <dbReference type="PROSITE-ProRule" id="PRU00335"/>
    </source>
</evidence>
<comment type="caution">
    <text evidence="6">The sequence shown here is derived from an EMBL/GenBank/DDBJ whole genome shotgun (WGS) entry which is preliminary data.</text>
</comment>
<evidence type="ECO:0000313" key="7">
    <source>
        <dbReference type="Proteomes" id="UP000272400"/>
    </source>
</evidence>
<evidence type="ECO:0000313" key="6">
    <source>
        <dbReference type="EMBL" id="ROO88006.1"/>
    </source>
</evidence>
<sequence>MGATMLSLPPRERHPDEVVRRILLGALSAASVSGVERLSMRAVAAASGVSRGTVYRYFSSRAALLECMNENVRHRWEIVLRELLSSEPDPGRHVHWVMHSLSGTRLGLPESQALYARDPGYVLTYLNRHMHDFVSAIELALAPVLQTAGAVRSGDLTVRDTADLLIRIGISDFLVPNDDAGPFADRLDRRVEAFWSMVGGSTSLPDDRSVPRLRVLPPLP</sequence>
<feature type="domain" description="HTH tetR-type" evidence="5">
    <location>
        <begin position="16"/>
        <end position="76"/>
    </location>
</feature>
<evidence type="ECO:0000259" key="5">
    <source>
        <dbReference type="PROSITE" id="PS50977"/>
    </source>
</evidence>
<dbReference type="AlphaFoldDB" id="A0A3N1D3D8"/>
<keyword evidence="2 4" id="KW-0238">DNA-binding</keyword>
<dbReference type="InterPro" id="IPR050109">
    <property type="entry name" value="HTH-type_TetR-like_transc_reg"/>
</dbReference>
<dbReference type="PROSITE" id="PS50977">
    <property type="entry name" value="HTH_TETR_2"/>
    <property type="match status" value="1"/>
</dbReference>
<dbReference type="EMBL" id="RJKE01000001">
    <property type="protein sequence ID" value="ROO88006.1"/>
    <property type="molecule type" value="Genomic_DNA"/>
</dbReference>
<keyword evidence="7" id="KW-1185">Reference proteome</keyword>
<evidence type="ECO:0000256" key="1">
    <source>
        <dbReference type="ARBA" id="ARBA00023015"/>
    </source>
</evidence>
<dbReference type="GO" id="GO:0000976">
    <property type="term" value="F:transcription cis-regulatory region binding"/>
    <property type="evidence" value="ECO:0007669"/>
    <property type="project" value="TreeGrafter"/>
</dbReference>
<gene>
    <name evidence="6" type="ORF">EDD29_5659</name>
</gene>
<dbReference type="InterPro" id="IPR009057">
    <property type="entry name" value="Homeodomain-like_sf"/>
</dbReference>
<organism evidence="6 7">
    <name type="scientific">Actinocorallia herbida</name>
    <dbReference type="NCBI Taxonomy" id="58109"/>
    <lineage>
        <taxon>Bacteria</taxon>
        <taxon>Bacillati</taxon>
        <taxon>Actinomycetota</taxon>
        <taxon>Actinomycetes</taxon>
        <taxon>Streptosporangiales</taxon>
        <taxon>Thermomonosporaceae</taxon>
        <taxon>Actinocorallia</taxon>
    </lineage>
</organism>
<keyword evidence="3" id="KW-0804">Transcription</keyword>
<dbReference type="Pfam" id="PF00440">
    <property type="entry name" value="TetR_N"/>
    <property type="match status" value="1"/>
</dbReference>
<feature type="DNA-binding region" description="H-T-H motif" evidence="4">
    <location>
        <begin position="39"/>
        <end position="58"/>
    </location>
</feature>
<dbReference type="SUPFAM" id="SSF46689">
    <property type="entry name" value="Homeodomain-like"/>
    <property type="match status" value="1"/>
</dbReference>
<name>A0A3N1D3D8_9ACTN</name>
<accession>A0A3N1D3D8</accession>
<dbReference type="PANTHER" id="PTHR30055">
    <property type="entry name" value="HTH-TYPE TRANSCRIPTIONAL REGULATOR RUTR"/>
    <property type="match status" value="1"/>
</dbReference>
<reference evidence="6 7" key="1">
    <citation type="submission" date="2018-11" db="EMBL/GenBank/DDBJ databases">
        <title>Sequencing the genomes of 1000 actinobacteria strains.</title>
        <authorList>
            <person name="Klenk H.-P."/>
        </authorList>
    </citation>
    <scope>NUCLEOTIDE SEQUENCE [LARGE SCALE GENOMIC DNA]</scope>
    <source>
        <strain evidence="6 7">DSM 44254</strain>
    </source>
</reference>
<dbReference type="RefSeq" id="WP_170201613.1">
    <property type="nucleotide sequence ID" value="NZ_RJKE01000001.1"/>
</dbReference>
<evidence type="ECO:0000256" key="2">
    <source>
        <dbReference type="ARBA" id="ARBA00023125"/>
    </source>
</evidence>